<evidence type="ECO:0000313" key="2">
    <source>
        <dbReference type="EMBL" id="EDR14088.1"/>
    </source>
</evidence>
<protein>
    <submittedName>
        <fullName evidence="2">Predicted protein</fullName>
    </submittedName>
</protein>
<accession>B0CUG5</accession>
<dbReference type="EMBL" id="DS547092">
    <property type="protein sequence ID" value="EDR14088.1"/>
    <property type="molecule type" value="Genomic_DNA"/>
</dbReference>
<dbReference type="Proteomes" id="UP000001194">
    <property type="component" value="Unassembled WGS sequence"/>
</dbReference>
<dbReference type="RefSeq" id="XP_001874647.1">
    <property type="nucleotide sequence ID" value="XM_001874612.1"/>
</dbReference>
<dbReference type="KEGG" id="lbc:LACBIDRAFT_305526"/>
<evidence type="ECO:0000256" key="1">
    <source>
        <dbReference type="SAM" id="MobiDB-lite"/>
    </source>
</evidence>
<dbReference type="GeneID" id="6070472"/>
<organism evidence="3">
    <name type="scientific">Laccaria bicolor (strain S238N-H82 / ATCC MYA-4686)</name>
    <name type="common">Bicoloured deceiver</name>
    <name type="synonym">Laccaria laccata var. bicolor</name>
    <dbReference type="NCBI Taxonomy" id="486041"/>
    <lineage>
        <taxon>Eukaryota</taxon>
        <taxon>Fungi</taxon>
        <taxon>Dikarya</taxon>
        <taxon>Basidiomycota</taxon>
        <taxon>Agaricomycotina</taxon>
        <taxon>Agaricomycetes</taxon>
        <taxon>Agaricomycetidae</taxon>
        <taxon>Agaricales</taxon>
        <taxon>Agaricineae</taxon>
        <taxon>Hydnangiaceae</taxon>
        <taxon>Laccaria</taxon>
    </lineage>
</organism>
<sequence length="59" mass="6682">MLVRIINKTLPKAPKKIRHPKEGRFNSHRADPRIPPSAHHEWRPRTPQCLLGSARGGGI</sequence>
<dbReference type="HOGENOM" id="CLU_3125293_0_0_1"/>
<gene>
    <name evidence="2" type="ORF">LACBIDRAFT_305526</name>
</gene>
<keyword evidence="3" id="KW-1185">Reference proteome</keyword>
<feature type="compositionally biased region" description="Basic and acidic residues" evidence="1">
    <location>
        <begin position="20"/>
        <end position="44"/>
    </location>
</feature>
<dbReference type="InParanoid" id="B0CUG5"/>
<name>B0CUG5_LACBS</name>
<evidence type="ECO:0000313" key="3">
    <source>
        <dbReference type="Proteomes" id="UP000001194"/>
    </source>
</evidence>
<dbReference type="AlphaFoldDB" id="B0CUG5"/>
<feature type="region of interest" description="Disordered" evidence="1">
    <location>
        <begin position="15"/>
        <end position="59"/>
    </location>
</feature>
<proteinExistence type="predicted"/>
<reference evidence="2 3" key="1">
    <citation type="journal article" date="2008" name="Nature">
        <title>The genome of Laccaria bicolor provides insights into mycorrhizal symbiosis.</title>
        <authorList>
            <person name="Martin F."/>
            <person name="Aerts A."/>
            <person name="Ahren D."/>
            <person name="Brun A."/>
            <person name="Danchin E.G.J."/>
            <person name="Duchaussoy F."/>
            <person name="Gibon J."/>
            <person name="Kohler A."/>
            <person name="Lindquist E."/>
            <person name="Pereda V."/>
            <person name="Salamov A."/>
            <person name="Shapiro H.J."/>
            <person name="Wuyts J."/>
            <person name="Blaudez D."/>
            <person name="Buee M."/>
            <person name="Brokstein P."/>
            <person name="Canbaeck B."/>
            <person name="Cohen D."/>
            <person name="Courty P.E."/>
            <person name="Coutinho P.M."/>
            <person name="Delaruelle C."/>
            <person name="Detter J.C."/>
            <person name="Deveau A."/>
            <person name="DiFazio S."/>
            <person name="Duplessis S."/>
            <person name="Fraissinet-Tachet L."/>
            <person name="Lucic E."/>
            <person name="Frey-Klett P."/>
            <person name="Fourrey C."/>
            <person name="Feussner I."/>
            <person name="Gay G."/>
            <person name="Grimwood J."/>
            <person name="Hoegger P.J."/>
            <person name="Jain P."/>
            <person name="Kilaru S."/>
            <person name="Labbe J."/>
            <person name="Lin Y.C."/>
            <person name="Legue V."/>
            <person name="Le Tacon F."/>
            <person name="Marmeisse R."/>
            <person name="Melayah D."/>
            <person name="Montanini B."/>
            <person name="Muratet M."/>
            <person name="Nehls U."/>
            <person name="Niculita-Hirzel H."/>
            <person name="Oudot-Le Secq M.P."/>
            <person name="Peter M."/>
            <person name="Quesneville H."/>
            <person name="Rajashekar B."/>
            <person name="Reich M."/>
            <person name="Rouhier N."/>
            <person name="Schmutz J."/>
            <person name="Yin T."/>
            <person name="Chalot M."/>
            <person name="Henrissat B."/>
            <person name="Kuees U."/>
            <person name="Lucas S."/>
            <person name="Van de Peer Y."/>
            <person name="Podila G.K."/>
            <person name="Polle A."/>
            <person name="Pukkila P.J."/>
            <person name="Richardson P.M."/>
            <person name="Rouze P."/>
            <person name="Sanders I.R."/>
            <person name="Stajich J.E."/>
            <person name="Tunlid A."/>
            <person name="Tuskan G."/>
            <person name="Grigoriev I.V."/>
        </authorList>
    </citation>
    <scope>NUCLEOTIDE SEQUENCE [LARGE SCALE GENOMIC DNA]</scope>
    <source>
        <strain evidence="3">S238N-H82 / ATCC MYA-4686</strain>
    </source>
</reference>